<dbReference type="InterPro" id="IPR036388">
    <property type="entry name" value="WH-like_DNA-bd_sf"/>
</dbReference>
<dbReference type="CDD" id="cd00090">
    <property type="entry name" value="HTH_ARSR"/>
    <property type="match status" value="1"/>
</dbReference>
<sequence length="97" mass="10961">MADTFADLDPVLNTPVRLAVVSILVKVKQADFNTLMEATRTTQGNLSHQLKRLKDEGYIHVEKTFRGNYPLTLCTLTAKGQEAFETYVEAIKKYLNL</sequence>
<dbReference type="EMBL" id="JAASQJ010000002">
    <property type="protein sequence ID" value="NIJ52737.1"/>
    <property type="molecule type" value="Genomic_DNA"/>
</dbReference>
<dbReference type="Gene3D" id="1.10.10.10">
    <property type="entry name" value="Winged helix-like DNA-binding domain superfamily/Winged helix DNA-binding domain"/>
    <property type="match status" value="1"/>
</dbReference>
<dbReference type="SUPFAM" id="SSF46785">
    <property type="entry name" value="Winged helix' DNA-binding domain"/>
    <property type="match status" value="1"/>
</dbReference>
<accession>A0ABX0UII5</accession>
<comment type="caution">
    <text evidence="2">The sequence shown here is derived from an EMBL/GenBank/DDBJ whole genome shotgun (WGS) entry which is preliminary data.</text>
</comment>
<dbReference type="InterPro" id="IPR011991">
    <property type="entry name" value="ArsR-like_HTH"/>
</dbReference>
<name>A0ABX0UII5_9BACT</name>
<gene>
    <name evidence="2" type="ORF">FHS68_001907</name>
</gene>
<feature type="domain" description="Winged helix DNA-binding" evidence="1">
    <location>
        <begin position="16"/>
        <end position="95"/>
    </location>
</feature>
<evidence type="ECO:0000313" key="2">
    <source>
        <dbReference type="EMBL" id="NIJ52737.1"/>
    </source>
</evidence>
<dbReference type="PANTHER" id="PTHR37318:SF1">
    <property type="entry name" value="BSL7504 PROTEIN"/>
    <property type="match status" value="1"/>
</dbReference>
<dbReference type="InterPro" id="IPR036390">
    <property type="entry name" value="WH_DNA-bd_sf"/>
</dbReference>
<evidence type="ECO:0000259" key="1">
    <source>
        <dbReference type="Pfam" id="PF13601"/>
    </source>
</evidence>
<reference evidence="2 3" key="1">
    <citation type="submission" date="2020-03" db="EMBL/GenBank/DDBJ databases">
        <title>Genomic Encyclopedia of Type Strains, Phase IV (KMG-IV): sequencing the most valuable type-strain genomes for metagenomic binning, comparative biology and taxonomic classification.</title>
        <authorList>
            <person name="Goeker M."/>
        </authorList>
    </citation>
    <scope>NUCLEOTIDE SEQUENCE [LARGE SCALE GENOMIC DNA]</scope>
    <source>
        <strain evidence="2 3">DSM 102865</strain>
    </source>
</reference>
<dbReference type="InterPro" id="IPR027395">
    <property type="entry name" value="WH_DNA-bd_dom"/>
</dbReference>
<protein>
    <submittedName>
        <fullName evidence="2">DNA-binding transcriptional ArsR family regulator</fullName>
    </submittedName>
</protein>
<dbReference type="RefSeq" id="WP_167269390.1">
    <property type="nucleotide sequence ID" value="NZ_JAASQJ010000002.1"/>
</dbReference>
<proteinExistence type="predicted"/>
<dbReference type="GO" id="GO:0003677">
    <property type="term" value="F:DNA binding"/>
    <property type="evidence" value="ECO:0007669"/>
    <property type="project" value="UniProtKB-KW"/>
</dbReference>
<keyword evidence="3" id="KW-1185">Reference proteome</keyword>
<organism evidence="2 3">
    <name type="scientific">Dyadobacter arcticus</name>
    <dbReference type="NCBI Taxonomy" id="1078754"/>
    <lineage>
        <taxon>Bacteria</taxon>
        <taxon>Pseudomonadati</taxon>
        <taxon>Bacteroidota</taxon>
        <taxon>Cytophagia</taxon>
        <taxon>Cytophagales</taxon>
        <taxon>Spirosomataceae</taxon>
        <taxon>Dyadobacter</taxon>
    </lineage>
</organism>
<keyword evidence="2" id="KW-0238">DNA-binding</keyword>
<dbReference type="Proteomes" id="UP001179181">
    <property type="component" value="Unassembled WGS sequence"/>
</dbReference>
<dbReference type="PANTHER" id="PTHR37318">
    <property type="entry name" value="BSL7504 PROTEIN"/>
    <property type="match status" value="1"/>
</dbReference>
<evidence type="ECO:0000313" key="3">
    <source>
        <dbReference type="Proteomes" id="UP001179181"/>
    </source>
</evidence>
<dbReference type="Pfam" id="PF13601">
    <property type="entry name" value="HTH_34"/>
    <property type="match status" value="1"/>
</dbReference>